<gene>
    <name evidence="1" type="ORF">DB313_04760</name>
</gene>
<dbReference type="AlphaFoldDB" id="A0A386PP72"/>
<protein>
    <recommendedName>
        <fullName evidence="3">Lipoprotein</fullName>
    </recommendedName>
</protein>
<proteinExistence type="predicted"/>
<reference evidence="1 2" key="1">
    <citation type="journal article" date="2018" name="Infect. Genet. Evol.">
        <title>Genome-wide analysis of Borrelia turcica and 'Candidatus Borrelia tachyglossi' shows relapsing fever-like genomes with unique genomic links to Lyme disease Borrelia.</title>
        <authorList>
            <person name="Gofton A.W."/>
            <person name="Margos G."/>
            <person name="Fingerle V."/>
            <person name="Hepner S."/>
            <person name="Loh S.M."/>
            <person name="Ryan U."/>
            <person name="Irwin P."/>
            <person name="Oskam C.L."/>
        </authorList>
    </citation>
    <scope>NUCLEOTIDE SEQUENCE [LARGE SCALE GENOMIC DNA]</scope>
    <source>
        <strain evidence="1 2">IST7</strain>
        <plasmid evidence="1">lp129</plasmid>
    </source>
</reference>
<sequence>MRIGNILLISLFVSSLFISCKSSHKEIEKVVIEYASNSGYAGSVNLNLENDYDSFSLKYDLFAEYSSIEAQFKGDELLVKDIRFNGSEVCILPDSDMTVYKLDELWAVSVGVDLERCMGGWKEMASKAGEKDLFFSIVAVNKGSGVEKNYSFKVSPKNLISFIESVELVNPDGFSSNVS</sequence>
<organism evidence="1 2">
    <name type="scientific">Borrelia turcica IST7</name>
    <dbReference type="NCBI Taxonomy" id="1104446"/>
    <lineage>
        <taxon>Bacteria</taxon>
        <taxon>Pseudomonadati</taxon>
        <taxon>Spirochaetota</taxon>
        <taxon>Spirochaetia</taxon>
        <taxon>Spirochaetales</taxon>
        <taxon>Borreliaceae</taxon>
        <taxon>Borrelia</taxon>
    </lineage>
</organism>
<dbReference type="PROSITE" id="PS51257">
    <property type="entry name" value="PROKAR_LIPOPROTEIN"/>
    <property type="match status" value="1"/>
</dbReference>
<keyword evidence="2" id="KW-1185">Reference proteome</keyword>
<dbReference type="OrthoDB" id="3099201at2"/>
<dbReference type="Proteomes" id="UP000275571">
    <property type="component" value="Plasmid lp129"/>
</dbReference>
<accession>A0A386PP72</accession>
<dbReference type="EMBL" id="CP028885">
    <property type="protein sequence ID" value="AYE36813.1"/>
    <property type="molecule type" value="Genomic_DNA"/>
</dbReference>
<dbReference type="RefSeq" id="WP_120104732.1">
    <property type="nucleotide sequence ID" value="NZ_CP028885.1"/>
</dbReference>
<evidence type="ECO:0000313" key="2">
    <source>
        <dbReference type="Proteomes" id="UP000275571"/>
    </source>
</evidence>
<keyword evidence="1" id="KW-0614">Plasmid</keyword>
<evidence type="ECO:0008006" key="3">
    <source>
        <dbReference type="Google" id="ProtNLM"/>
    </source>
</evidence>
<evidence type="ECO:0000313" key="1">
    <source>
        <dbReference type="EMBL" id="AYE36813.1"/>
    </source>
</evidence>
<name>A0A386PP72_9SPIR</name>
<geneLocation type="plasmid" evidence="1 2">
    <name>lp129</name>
</geneLocation>
<dbReference type="KEGG" id="btur:DB313_04760"/>